<evidence type="ECO:0000313" key="1">
    <source>
        <dbReference type="EMBL" id="MCI31299.1"/>
    </source>
</evidence>
<dbReference type="Proteomes" id="UP000265520">
    <property type="component" value="Unassembled WGS sequence"/>
</dbReference>
<keyword evidence="2" id="KW-1185">Reference proteome</keyword>
<evidence type="ECO:0000313" key="2">
    <source>
        <dbReference type="Proteomes" id="UP000265520"/>
    </source>
</evidence>
<protein>
    <submittedName>
        <fullName evidence="1">Uncharacterized protein</fullName>
    </submittedName>
</protein>
<proteinExistence type="predicted"/>
<dbReference type="EMBL" id="LXQA010186130">
    <property type="protein sequence ID" value="MCI31299.1"/>
    <property type="molecule type" value="Genomic_DNA"/>
</dbReference>
<comment type="caution">
    <text evidence="1">The sequence shown here is derived from an EMBL/GenBank/DDBJ whole genome shotgun (WGS) entry which is preliminary data.</text>
</comment>
<feature type="non-terminal residue" evidence="1">
    <location>
        <position position="120"/>
    </location>
</feature>
<organism evidence="1 2">
    <name type="scientific">Trifolium medium</name>
    <dbReference type="NCBI Taxonomy" id="97028"/>
    <lineage>
        <taxon>Eukaryota</taxon>
        <taxon>Viridiplantae</taxon>
        <taxon>Streptophyta</taxon>
        <taxon>Embryophyta</taxon>
        <taxon>Tracheophyta</taxon>
        <taxon>Spermatophyta</taxon>
        <taxon>Magnoliopsida</taxon>
        <taxon>eudicotyledons</taxon>
        <taxon>Gunneridae</taxon>
        <taxon>Pentapetalae</taxon>
        <taxon>rosids</taxon>
        <taxon>fabids</taxon>
        <taxon>Fabales</taxon>
        <taxon>Fabaceae</taxon>
        <taxon>Papilionoideae</taxon>
        <taxon>50 kb inversion clade</taxon>
        <taxon>NPAAA clade</taxon>
        <taxon>Hologalegina</taxon>
        <taxon>IRL clade</taxon>
        <taxon>Trifolieae</taxon>
        <taxon>Trifolium</taxon>
    </lineage>
</organism>
<dbReference type="AlphaFoldDB" id="A0A392R4Z4"/>
<name>A0A392R4Z4_9FABA</name>
<reference evidence="1 2" key="1">
    <citation type="journal article" date="2018" name="Front. Plant Sci.">
        <title>Red Clover (Trifolium pratense) and Zigzag Clover (T. medium) - A Picture of Genomic Similarities and Differences.</title>
        <authorList>
            <person name="Dluhosova J."/>
            <person name="Istvanek J."/>
            <person name="Nedelnik J."/>
            <person name="Repkova J."/>
        </authorList>
    </citation>
    <scope>NUCLEOTIDE SEQUENCE [LARGE SCALE GENOMIC DNA]</scope>
    <source>
        <strain evidence="2">cv. 10/8</strain>
        <tissue evidence="1">Leaf</tissue>
    </source>
</reference>
<accession>A0A392R4Z4</accession>
<sequence>MSRSSVPNSFSFSFMMIKRSSLPLHIYERRTSSIAHPSSISSVVPPNFSEPKLTYDILKEPVVQPRNIWISGLVDPKNTNMEARNLLYSGRVEEMRSYEIYKAKSRKRQLDCGEKADLQI</sequence>